<evidence type="ECO:0000313" key="9">
    <source>
        <dbReference type="Proteomes" id="UP001377567"/>
    </source>
</evidence>
<dbReference type="Proteomes" id="UP001377567">
    <property type="component" value="Unassembled WGS sequence"/>
</dbReference>
<dbReference type="Pfam" id="PF08167">
    <property type="entry name" value="RIX1"/>
    <property type="match status" value="1"/>
</dbReference>
<dbReference type="GO" id="GO:0005634">
    <property type="term" value="C:nucleus"/>
    <property type="evidence" value="ECO:0007669"/>
    <property type="project" value="UniProtKB-SubCell"/>
</dbReference>
<protein>
    <recommendedName>
        <fullName evidence="4">Pre-rRNA-processing protein RIX1</fullName>
    </recommendedName>
</protein>
<comment type="function">
    <text evidence="1">Component of the RIX1 complex required for processing of ITS2 sequences from 35S pre-rRNA and the nucleoplasmic transit of the pre-60S ribosomal subunits. Regulates pre-60S association of the critical remodeling factor MDN1.</text>
</comment>
<comment type="caution">
    <text evidence="8">The sequence shown here is derived from an EMBL/GenBank/DDBJ whole genome shotgun (WGS) entry which is preliminary data.</text>
</comment>
<dbReference type="PANTHER" id="PTHR34105">
    <property type="entry name" value="PROLINE-, GLUTAMIC ACID- AND LEUCINE-RICH PROTEIN 1"/>
    <property type="match status" value="1"/>
</dbReference>
<evidence type="ECO:0000256" key="2">
    <source>
        <dbReference type="ARBA" id="ARBA00004123"/>
    </source>
</evidence>
<evidence type="ECO:0000256" key="5">
    <source>
        <dbReference type="ARBA" id="ARBA00023242"/>
    </source>
</evidence>
<comment type="subcellular location">
    <subcellularLocation>
        <location evidence="2">Nucleus</location>
    </subcellularLocation>
</comment>
<comment type="similarity">
    <text evidence="3">Belongs to the RIX1/PELP1 family.</text>
</comment>
<keyword evidence="5" id="KW-0539">Nucleus</keyword>
<evidence type="ECO:0000256" key="6">
    <source>
        <dbReference type="SAM" id="MobiDB-lite"/>
    </source>
</evidence>
<organism evidence="8 9">
    <name type="scientific">Maudiozyma humilis</name>
    <name type="common">Sour dough yeast</name>
    <name type="synonym">Kazachstania humilis</name>
    <dbReference type="NCBI Taxonomy" id="51915"/>
    <lineage>
        <taxon>Eukaryota</taxon>
        <taxon>Fungi</taxon>
        <taxon>Dikarya</taxon>
        <taxon>Ascomycota</taxon>
        <taxon>Saccharomycotina</taxon>
        <taxon>Saccharomycetes</taxon>
        <taxon>Saccharomycetales</taxon>
        <taxon>Saccharomycetaceae</taxon>
        <taxon>Maudiozyma</taxon>
    </lineage>
</organism>
<gene>
    <name evidence="8" type="ORF">DAKH74_012810</name>
</gene>
<feature type="domain" description="Pre-rRNA-processing protein RIX1 N-terminal" evidence="7">
    <location>
        <begin position="8"/>
        <end position="198"/>
    </location>
</feature>
<evidence type="ECO:0000256" key="3">
    <source>
        <dbReference type="ARBA" id="ARBA00010511"/>
    </source>
</evidence>
<accession>A0AAV5RTB2</accession>
<dbReference type="PANTHER" id="PTHR34105:SF1">
    <property type="entry name" value="PROLINE-, GLUTAMIC ACID- AND LEUCINE-RICH PROTEIN 1"/>
    <property type="match status" value="1"/>
</dbReference>
<evidence type="ECO:0000259" key="7">
    <source>
        <dbReference type="Pfam" id="PF08167"/>
    </source>
</evidence>
<keyword evidence="9" id="KW-1185">Reference proteome</keyword>
<dbReference type="InterPro" id="IPR012583">
    <property type="entry name" value="RIX1_N"/>
</dbReference>
<evidence type="ECO:0000313" key="8">
    <source>
        <dbReference type="EMBL" id="GMM54665.1"/>
    </source>
</evidence>
<dbReference type="GO" id="GO:0006364">
    <property type="term" value="P:rRNA processing"/>
    <property type="evidence" value="ECO:0007669"/>
    <property type="project" value="TreeGrafter"/>
</dbReference>
<feature type="compositionally biased region" description="Basic and acidic residues" evidence="6">
    <location>
        <begin position="746"/>
        <end position="759"/>
    </location>
</feature>
<dbReference type="EMBL" id="BTGD01000003">
    <property type="protein sequence ID" value="GMM54665.1"/>
    <property type="molecule type" value="Genomic_DNA"/>
</dbReference>
<evidence type="ECO:0000256" key="1">
    <source>
        <dbReference type="ARBA" id="ARBA00003770"/>
    </source>
</evidence>
<feature type="compositionally biased region" description="Acidic residues" evidence="6">
    <location>
        <begin position="760"/>
        <end position="772"/>
    </location>
</feature>
<reference evidence="8 9" key="1">
    <citation type="journal article" date="2023" name="Elife">
        <title>Identification of key yeast species and microbe-microbe interactions impacting larval growth of Drosophila in the wild.</title>
        <authorList>
            <person name="Mure A."/>
            <person name="Sugiura Y."/>
            <person name="Maeda R."/>
            <person name="Honda K."/>
            <person name="Sakurai N."/>
            <person name="Takahashi Y."/>
            <person name="Watada M."/>
            <person name="Katoh T."/>
            <person name="Gotoh A."/>
            <person name="Gotoh Y."/>
            <person name="Taniguchi I."/>
            <person name="Nakamura K."/>
            <person name="Hayashi T."/>
            <person name="Katayama T."/>
            <person name="Uemura T."/>
            <person name="Hattori Y."/>
        </authorList>
    </citation>
    <scope>NUCLEOTIDE SEQUENCE [LARGE SCALE GENOMIC DNA]</scope>
    <source>
        <strain evidence="8 9">KH-74</strain>
    </source>
</reference>
<dbReference type="AlphaFoldDB" id="A0AAV5RTB2"/>
<name>A0AAV5RTB2_MAUHU</name>
<feature type="region of interest" description="Disordered" evidence="6">
    <location>
        <begin position="746"/>
        <end position="790"/>
    </location>
</feature>
<proteinExistence type="inferred from homology"/>
<evidence type="ECO:0000256" key="4">
    <source>
        <dbReference type="ARBA" id="ARBA00021502"/>
    </source>
</evidence>
<sequence>MSEQRISMSSLAKELEVASGDDFKNILRVIASPAYVDEALLKSDLGILNAKIVKLLRSSNDYECWKGCHAAAVVCSYNPLFLLSYGGQSLSAIYAKLEQKTNYYSTTTHTSQGRALLSTLVSTTDLLMDLMRNKPTLSRECLVPKLKAIIPTLIQLARYEPQQCLPILKKLLFKHSTTFKPFVNKYRVALVQTMTNNYHFLSKDIQQLLCSNYAYLHLIKLQSQHTADENEAHHKAYDDDTWRAGIYSILIQFKPIIKLCDNILDFDQDKELSRLFDTLPSESYKDYKIEEFLSPLKLDMNKPFTLWELPRRVNMLVDLLTAFVTQPTPFPIRVPIGSINFICESLVSLTTKYLPLKRELRRDQDLNTVIGDVLPQMQFAGIRLWKNMISAYGIAFLPMADRVLGSLEIFIPFKPKTNIVDIDACHKLKKEFLTVFEVANLIMQNLGHRLNEVDPILKLVDVALSLSEDKSLIENIFNNKPIKKDGANTQNKQKTKQKKDNKAAAITDLYTNYDQFVTKKSVQWFNEINKFLLFIISNWRLSPAQQIHTIKYTISRSLQFKEKTGSIPDSFVELLRILVINLGNERLSILPIAVSVLKECSDEYFDLLCHPRLPLSIIHNVRKSAVLEDEEDAEDGNIDGAFSGNAQAKTFTSAELGSFNALEPISTETDAAQIAEPVDAPSAADENDSKIFKKRSADDVEVDAEITLQSAKKSKVQMDEMTKQEIRHEQIIADRVVEERLEPVVAKVEKEEKQDSDAEHNEDEDDDSEFEIPDIHLSEYEDDEDAESDS</sequence>
<feature type="compositionally biased region" description="Acidic residues" evidence="6">
    <location>
        <begin position="780"/>
        <end position="790"/>
    </location>
</feature>